<dbReference type="EMBL" id="BMLF01000001">
    <property type="protein sequence ID" value="GGL84867.1"/>
    <property type="molecule type" value="Genomic_DNA"/>
</dbReference>
<dbReference type="InterPro" id="IPR035965">
    <property type="entry name" value="PAS-like_dom_sf"/>
</dbReference>
<evidence type="ECO:0000256" key="5">
    <source>
        <dbReference type="ARBA" id="ARBA00022679"/>
    </source>
</evidence>
<dbReference type="FunFam" id="3.30.565.10:FF:000010">
    <property type="entry name" value="Sensor histidine kinase RcsC"/>
    <property type="match status" value="1"/>
</dbReference>
<sequence length="684" mass="74983">MAVAISRAHIFLAIMAGVMLLAFGIQLVRQDYRDHLHQARADTAEDAKSALMALESRIFAMELVANRLATFIAVSPDIPENLVADTAAKLVERHPEIKSIALAPGLRVSHVAPRRGNEAVLGLDYRDVPNQLASVARAYRDGAPVLTGPTELVQGGRGYVLRYPVFVPSVSFAGQSFWGVISVVLSEKGLLGTDLAGHHYGSGLNFALREIDGNGRTRNVLFGDEALFETDAVVQTTRFLKSRWQLAARPAQGWPTIGPNALKIVLAVAGAAMVLGGVIFLIRRLALQIERSRRLLAHAVEALDEGFVLYDENDRLTLCNSRFAEYYKTDRNLLLGVRFRTLIRIAARNGQFVEGVGREDAWIEERMDAHRNGTVLLEPLEDGRTLKVTESRTPEGYTVGVHSDVTDQINGRLQAEAANRQKSEFLSNVTHELRTPLTVISGYAQLLGEKSFFPQLIRLTEALSGPDLDAVKARKAADEYAAAVAEQSRRIGGSARHMLAMVNELLDWAEVERGHIQLAPEPVSPAQITEDALEELRQQAESKSLKLDFDCTDTPVNADPQRLKQVLYNLVGNAIKFTDSGSVTVRAENFEDRTVFSVTDTGCGVPEEYLERIFERFQQVDGSDARAHGGFGLGLAITRQLVELHGGTISASSIVGRGSCFTFDIPHDQHRPEDGRTEPARAAA</sequence>
<reference evidence="15" key="1">
    <citation type="journal article" date="2014" name="Int. J. Syst. Evol. Microbiol.">
        <title>Complete genome sequence of Corynebacterium casei LMG S-19264T (=DSM 44701T), isolated from a smear-ripened cheese.</title>
        <authorList>
            <consortium name="US DOE Joint Genome Institute (JGI-PGF)"/>
            <person name="Walter F."/>
            <person name="Albersmeier A."/>
            <person name="Kalinowski J."/>
            <person name="Ruckert C."/>
        </authorList>
    </citation>
    <scope>NUCLEOTIDE SEQUENCE</scope>
    <source>
        <strain evidence="15">CGMCC 1.6293</strain>
    </source>
</reference>
<dbReference type="GO" id="GO:0000155">
    <property type="term" value="F:phosphorelay sensor kinase activity"/>
    <property type="evidence" value="ECO:0007669"/>
    <property type="project" value="InterPro"/>
</dbReference>
<evidence type="ECO:0000256" key="9">
    <source>
        <dbReference type="ARBA" id="ARBA00023012"/>
    </source>
</evidence>
<keyword evidence="9" id="KW-0902">Two-component regulatory system</keyword>
<dbReference type="GO" id="GO:0005886">
    <property type="term" value="C:plasma membrane"/>
    <property type="evidence" value="ECO:0007669"/>
    <property type="project" value="TreeGrafter"/>
</dbReference>
<dbReference type="InterPro" id="IPR006189">
    <property type="entry name" value="CHASE_dom"/>
</dbReference>
<dbReference type="Pfam" id="PF03924">
    <property type="entry name" value="CHASE"/>
    <property type="match status" value="1"/>
</dbReference>
<evidence type="ECO:0000259" key="14">
    <source>
        <dbReference type="PROSITE" id="PS50839"/>
    </source>
</evidence>
<name>A0A917SLI3_9RHOB</name>
<dbReference type="SUPFAM" id="SSF47384">
    <property type="entry name" value="Homodimeric domain of signal transducing histidine kinase"/>
    <property type="match status" value="1"/>
</dbReference>
<evidence type="ECO:0000256" key="3">
    <source>
        <dbReference type="ARBA" id="ARBA00012438"/>
    </source>
</evidence>
<dbReference type="SMART" id="SM01079">
    <property type="entry name" value="CHASE"/>
    <property type="match status" value="1"/>
</dbReference>
<protein>
    <recommendedName>
        <fullName evidence="3">histidine kinase</fullName>
        <ecNumber evidence="3">2.7.13.3</ecNumber>
    </recommendedName>
</protein>
<dbReference type="PANTHER" id="PTHR43047:SF72">
    <property type="entry name" value="OSMOSENSING HISTIDINE PROTEIN KINASE SLN1"/>
    <property type="match status" value="1"/>
</dbReference>
<dbReference type="InterPro" id="IPR036097">
    <property type="entry name" value="HisK_dim/P_sf"/>
</dbReference>
<dbReference type="SMART" id="SM00388">
    <property type="entry name" value="HisKA"/>
    <property type="match status" value="1"/>
</dbReference>
<feature type="domain" description="Histidine kinase" evidence="13">
    <location>
        <begin position="428"/>
        <end position="669"/>
    </location>
</feature>
<evidence type="ECO:0000313" key="16">
    <source>
        <dbReference type="Proteomes" id="UP000649829"/>
    </source>
</evidence>
<dbReference type="EC" id="2.7.13.3" evidence="3"/>
<dbReference type="Pfam" id="PF02518">
    <property type="entry name" value="HATPase_c"/>
    <property type="match status" value="1"/>
</dbReference>
<keyword evidence="6 12" id="KW-0812">Transmembrane</keyword>
<comment type="catalytic activity">
    <reaction evidence="1">
        <text>ATP + protein L-histidine = ADP + protein N-phospho-L-histidine.</text>
        <dbReference type="EC" id="2.7.13.3"/>
    </reaction>
</comment>
<dbReference type="Gene3D" id="3.30.450.350">
    <property type="entry name" value="CHASE domain"/>
    <property type="match status" value="1"/>
</dbReference>
<feature type="transmembrane region" description="Helical" evidence="12">
    <location>
        <begin position="6"/>
        <end position="28"/>
    </location>
</feature>
<dbReference type="InterPro" id="IPR005467">
    <property type="entry name" value="His_kinase_dom"/>
</dbReference>
<dbReference type="PROSITE" id="PS50839">
    <property type="entry name" value="CHASE"/>
    <property type="match status" value="1"/>
</dbReference>
<dbReference type="InterPro" id="IPR003661">
    <property type="entry name" value="HisK_dim/P_dom"/>
</dbReference>
<dbReference type="PANTHER" id="PTHR43047">
    <property type="entry name" value="TWO-COMPONENT HISTIDINE PROTEIN KINASE"/>
    <property type="match status" value="1"/>
</dbReference>
<feature type="transmembrane region" description="Helical" evidence="12">
    <location>
        <begin position="264"/>
        <end position="286"/>
    </location>
</feature>
<dbReference type="InterPro" id="IPR036890">
    <property type="entry name" value="HATPase_C_sf"/>
</dbReference>
<evidence type="ECO:0000256" key="6">
    <source>
        <dbReference type="ARBA" id="ARBA00022692"/>
    </source>
</evidence>
<dbReference type="InterPro" id="IPR003594">
    <property type="entry name" value="HATPase_dom"/>
</dbReference>
<dbReference type="Gene3D" id="1.10.287.130">
    <property type="match status" value="1"/>
</dbReference>
<dbReference type="AlphaFoldDB" id="A0A917SLI3"/>
<organism evidence="15 16">
    <name type="scientific">Pseudooceanicola nanhaiensis</name>
    <dbReference type="NCBI Taxonomy" id="375761"/>
    <lineage>
        <taxon>Bacteria</taxon>
        <taxon>Pseudomonadati</taxon>
        <taxon>Pseudomonadota</taxon>
        <taxon>Alphaproteobacteria</taxon>
        <taxon>Rhodobacterales</taxon>
        <taxon>Paracoccaceae</taxon>
        <taxon>Pseudooceanicola</taxon>
    </lineage>
</organism>
<keyword evidence="10 12" id="KW-0472">Membrane</keyword>
<dbReference type="PRINTS" id="PR00344">
    <property type="entry name" value="BCTRLSENSOR"/>
</dbReference>
<dbReference type="SUPFAM" id="SSF55785">
    <property type="entry name" value="PYP-like sensor domain (PAS domain)"/>
    <property type="match status" value="1"/>
</dbReference>
<dbReference type="CDD" id="cd16922">
    <property type="entry name" value="HATPase_EvgS-ArcB-TorS-like"/>
    <property type="match status" value="1"/>
</dbReference>
<comment type="caution">
    <text evidence="15">The sequence shown here is derived from an EMBL/GenBank/DDBJ whole genome shotgun (WGS) entry which is preliminary data.</text>
</comment>
<reference evidence="15" key="2">
    <citation type="submission" date="2020-09" db="EMBL/GenBank/DDBJ databases">
        <authorList>
            <person name="Sun Q."/>
            <person name="Zhou Y."/>
        </authorList>
    </citation>
    <scope>NUCLEOTIDE SEQUENCE</scope>
    <source>
        <strain evidence="15">CGMCC 1.6293</strain>
    </source>
</reference>
<evidence type="ECO:0000256" key="7">
    <source>
        <dbReference type="ARBA" id="ARBA00022777"/>
    </source>
</evidence>
<evidence type="ECO:0000256" key="11">
    <source>
        <dbReference type="SAM" id="MobiDB-lite"/>
    </source>
</evidence>
<dbReference type="Pfam" id="PF12860">
    <property type="entry name" value="PAS_7"/>
    <property type="match status" value="1"/>
</dbReference>
<proteinExistence type="predicted"/>
<dbReference type="Proteomes" id="UP000649829">
    <property type="component" value="Unassembled WGS sequence"/>
</dbReference>
<evidence type="ECO:0000256" key="1">
    <source>
        <dbReference type="ARBA" id="ARBA00000085"/>
    </source>
</evidence>
<evidence type="ECO:0000256" key="8">
    <source>
        <dbReference type="ARBA" id="ARBA00022989"/>
    </source>
</evidence>
<dbReference type="Gene3D" id="3.30.565.10">
    <property type="entry name" value="Histidine kinase-like ATPase, C-terminal domain"/>
    <property type="match status" value="1"/>
</dbReference>
<dbReference type="Gene3D" id="3.30.450.20">
    <property type="entry name" value="PAS domain"/>
    <property type="match status" value="1"/>
</dbReference>
<comment type="subcellular location">
    <subcellularLocation>
        <location evidence="2">Membrane</location>
    </subcellularLocation>
</comment>
<evidence type="ECO:0000256" key="10">
    <source>
        <dbReference type="ARBA" id="ARBA00023136"/>
    </source>
</evidence>
<dbReference type="SMART" id="SM00387">
    <property type="entry name" value="HATPase_c"/>
    <property type="match status" value="1"/>
</dbReference>
<feature type="region of interest" description="Disordered" evidence="11">
    <location>
        <begin position="665"/>
        <end position="684"/>
    </location>
</feature>
<accession>A0A917SLI3</accession>
<feature type="domain" description="CHASE" evidence="14">
    <location>
        <begin position="108"/>
        <end position="195"/>
    </location>
</feature>
<dbReference type="SUPFAM" id="SSF55874">
    <property type="entry name" value="ATPase domain of HSP90 chaperone/DNA topoisomerase II/histidine kinase"/>
    <property type="match status" value="1"/>
</dbReference>
<gene>
    <name evidence="15" type="ORF">GCM10011534_03430</name>
</gene>
<evidence type="ECO:0000256" key="4">
    <source>
        <dbReference type="ARBA" id="ARBA00022553"/>
    </source>
</evidence>
<evidence type="ECO:0000259" key="13">
    <source>
        <dbReference type="PROSITE" id="PS50109"/>
    </source>
</evidence>
<dbReference type="CDD" id="cd00082">
    <property type="entry name" value="HisKA"/>
    <property type="match status" value="1"/>
</dbReference>
<dbReference type="InterPro" id="IPR042240">
    <property type="entry name" value="CHASE_sf"/>
</dbReference>
<dbReference type="PROSITE" id="PS50109">
    <property type="entry name" value="HIS_KIN"/>
    <property type="match status" value="1"/>
</dbReference>
<evidence type="ECO:0000256" key="2">
    <source>
        <dbReference type="ARBA" id="ARBA00004370"/>
    </source>
</evidence>
<dbReference type="GO" id="GO:0009927">
    <property type="term" value="F:histidine phosphotransfer kinase activity"/>
    <property type="evidence" value="ECO:0007669"/>
    <property type="project" value="TreeGrafter"/>
</dbReference>
<keyword evidence="8 12" id="KW-1133">Transmembrane helix</keyword>
<dbReference type="Pfam" id="PF00512">
    <property type="entry name" value="HisKA"/>
    <property type="match status" value="1"/>
</dbReference>
<dbReference type="InterPro" id="IPR004358">
    <property type="entry name" value="Sig_transdc_His_kin-like_C"/>
</dbReference>
<keyword evidence="7" id="KW-0418">Kinase</keyword>
<evidence type="ECO:0000256" key="12">
    <source>
        <dbReference type="SAM" id="Phobius"/>
    </source>
</evidence>
<keyword evidence="4" id="KW-0597">Phosphoprotein</keyword>
<keyword evidence="5" id="KW-0808">Transferase</keyword>
<keyword evidence="16" id="KW-1185">Reference proteome</keyword>
<evidence type="ECO:0000313" key="15">
    <source>
        <dbReference type="EMBL" id="GGL84867.1"/>
    </source>
</evidence>